<dbReference type="EMBL" id="CAXLJM020000068">
    <property type="protein sequence ID" value="CAL8122450.1"/>
    <property type="molecule type" value="Genomic_DNA"/>
</dbReference>
<evidence type="ECO:0000256" key="1">
    <source>
        <dbReference type="SAM" id="MobiDB-lite"/>
    </source>
</evidence>
<evidence type="ECO:0000313" key="3">
    <source>
        <dbReference type="EMBL" id="CAL8122450.1"/>
    </source>
</evidence>
<dbReference type="Proteomes" id="UP001642540">
    <property type="component" value="Unassembled WGS sequence"/>
</dbReference>
<accession>A0ABP1REP8</accession>
<dbReference type="InterPro" id="IPR000210">
    <property type="entry name" value="BTB/POZ_dom"/>
</dbReference>
<keyword evidence="4" id="KW-1185">Reference proteome</keyword>
<gene>
    <name evidence="3" type="ORF">ODALV1_LOCUS19810</name>
</gene>
<feature type="domain" description="BTB" evidence="2">
    <location>
        <begin position="181"/>
        <end position="249"/>
    </location>
</feature>
<dbReference type="SUPFAM" id="SSF54695">
    <property type="entry name" value="POZ domain"/>
    <property type="match status" value="1"/>
</dbReference>
<dbReference type="PROSITE" id="PS50097">
    <property type="entry name" value="BTB"/>
    <property type="match status" value="1"/>
</dbReference>
<comment type="caution">
    <text evidence="3">The sequence shown here is derived from an EMBL/GenBank/DDBJ whole genome shotgun (WGS) entry which is preliminary data.</text>
</comment>
<protein>
    <recommendedName>
        <fullName evidence="2">BTB domain-containing protein</fullName>
    </recommendedName>
</protein>
<organism evidence="3 4">
    <name type="scientific">Orchesella dallaii</name>
    <dbReference type="NCBI Taxonomy" id="48710"/>
    <lineage>
        <taxon>Eukaryota</taxon>
        <taxon>Metazoa</taxon>
        <taxon>Ecdysozoa</taxon>
        <taxon>Arthropoda</taxon>
        <taxon>Hexapoda</taxon>
        <taxon>Collembola</taxon>
        <taxon>Entomobryomorpha</taxon>
        <taxon>Entomobryoidea</taxon>
        <taxon>Orchesellidae</taxon>
        <taxon>Orchesellinae</taxon>
        <taxon>Orchesella</taxon>
    </lineage>
</organism>
<name>A0ABP1REP8_9HEXA</name>
<proteinExistence type="predicted"/>
<dbReference type="SMART" id="SM00225">
    <property type="entry name" value="BTB"/>
    <property type="match status" value="1"/>
</dbReference>
<dbReference type="Gene3D" id="3.30.710.10">
    <property type="entry name" value="Potassium Channel Kv1.1, Chain A"/>
    <property type="match status" value="1"/>
</dbReference>
<sequence length="336" mass="37860">MHSIWNLYVVSCGSNHNSNTNIVSSSTSNSDFIGLFLQKILKPSRQNQPDYLLSVINDDEILVRYKIEIMDRDGEVLYTKECETLARDKLEVGYWDWRKIVPVAKFHCCGKSQGKGATNSADECLLLMRLSFTMINRRKDVGKARLPSAVTVVDPSEELESRKEAANAFVNLVTNSASLQPDVIIELTNRKRFLVHKKILAGRSPVFLKMLSADMNEKRRGLVKVEDISAHTMELVLKFIYTGQLEEEWTTNPVTATELIYASEKYWLPALKEFCNKHLVRAATKTNCYKLMEVAQLHNLEQATDDLMAFASEGISSSGSSRKPSEESVAIDLSAK</sequence>
<dbReference type="InterPro" id="IPR011333">
    <property type="entry name" value="SKP1/BTB/POZ_sf"/>
</dbReference>
<feature type="region of interest" description="Disordered" evidence="1">
    <location>
        <begin position="314"/>
        <end position="336"/>
    </location>
</feature>
<evidence type="ECO:0000259" key="2">
    <source>
        <dbReference type="PROSITE" id="PS50097"/>
    </source>
</evidence>
<evidence type="ECO:0000313" key="4">
    <source>
        <dbReference type="Proteomes" id="UP001642540"/>
    </source>
</evidence>
<dbReference type="Pfam" id="PF00651">
    <property type="entry name" value="BTB"/>
    <property type="match status" value="1"/>
</dbReference>
<reference evidence="3 4" key="1">
    <citation type="submission" date="2024-08" db="EMBL/GenBank/DDBJ databases">
        <authorList>
            <person name="Cucini C."/>
            <person name="Frati F."/>
        </authorList>
    </citation>
    <scope>NUCLEOTIDE SEQUENCE [LARGE SCALE GENOMIC DNA]</scope>
</reference>
<dbReference type="CDD" id="cd18186">
    <property type="entry name" value="BTB_POZ_ZBTB_KLHL-like"/>
    <property type="match status" value="1"/>
</dbReference>
<dbReference type="PANTHER" id="PTHR24413">
    <property type="entry name" value="SPECKLE-TYPE POZ PROTEIN"/>
    <property type="match status" value="1"/>
</dbReference>